<dbReference type="PANTHER" id="PTHR46714:SF6">
    <property type="entry name" value="TRANSCRIPTIONAL ACTIVATOR HAC1"/>
    <property type="match status" value="1"/>
</dbReference>
<gene>
    <name evidence="10" type="ORF">NKR19_g3182</name>
</gene>
<dbReference type="GO" id="GO:0000981">
    <property type="term" value="F:DNA-binding transcription factor activity, RNA polymerase II-specific"/>
    <property type="evidence" value="ECO:0007669"/>
    <property type="project" value="InterPro"/>
</dbReference>
<comment type="similarity">
    <text evidence="2">Belongs to the bZIP family.</text>
</comment>
<dbReference type="PROSITE" id="PS50217">
    <property type="entry name" value="BZIP"/>
    <property type="match status" value="1"/>
</dbReference>
<evidence type="ECO:0000256" key="1">
    <source>
        <dbReference type="ARBA" id="ARBA00004123"/>
    </source>
</evidence>
<dbReference type="AlphaFoldDB" id="A0AA38S9C1"/>
<feature type="region of interest" description="Disordered" evidence="8">
    <location>
        <begin position="1"/>
        <end position="144"/>
    </location>
</feature>
<keyword evidence="4" id="KW-0238">DNA-binding</keyword>
<comment type="subcellular location">
    <subcellularLocation>
        <location evidence="1">Nucleus</location>
    </subcellularLocation>
</comment>
<evidence type="ECO:0000256" key="2">
    <source>
        <dbReference type="ARBA" id="ARBA00007163"/>
    </source>
</evidence>
<evidence type="ECO:0000256" key="4">
    <source>
        <dbReference type="ARBA" id="ARBA00023125"/>
    </source>
</evidence>
<feature type="compositionally biased region" description="Basic and acidic residues" evidence="8">
    <location>
        <begin position="113"/>
        <end position="127"/>
    </location>
</feature>
<name>A0AA38S9C1_9PEZI</name>
<feature type="compositionally biased region" description="Polar residues" evidence="8">
    <location>
        <begin position="224"/>
        <end position="233"/>
    </location>
</feature>
<proteinExistence type="inferred from homology"/>
<dbReference type="InterPro" id="IPR004827">
    <property type="entry name" value="bZIP"/>
</dbReference>
<dbReference type="EMBL" id="JANBVN010000034">
    <property type="protein sequence ID" value="KAJ9160570.1"/>
    <property type="molecule type" value="Genomic_DNA"/>
</dbReference>
<dbReference type="InterPro" id="IPR044280">
    <property type="entry name" value="Hac1/HY5"/>
</dbReference>
<reference evidence="10" key="1">
    <citation type="submission" date="2022-07" db="EMBL/GenBank/DDBJ databases">
        <title>Fungi with potential for degradation of polypropylene.</title>
        <authorList>
            <person name="Gostincar C."/>
        </authorList>
    </citation>
    <scope>NUCLEOTIDE SEQUENCE</scope>
    <source>
        <strain evidence="10">EXF-13287</strain>
    </source>
</reference>
<dbReference type="GO" id="GO:0006986">
    <property type="term" value="P:response to unfolded protein"/>
    <property type="evidence" value="ECO:0007669"/>
    <property type="project" value="UniProtKB-KW"/>
</dbReference>
<feature type="region of interest" description="Disordered" evidence="8">
    <location>
        <begin position="366"/>
        <end position="386"/>
    </location>
</feature>
<evidence type="ECO:0000256" key="8">
    <source>
        <dbReference type="SAM" id="MobiDB-lite"/>
    </source>
</evidence>
<feature type="compositionally biased region" description="Polar residues" evidence="8">
    <location>
        <begin position="63"/>
        <end position="79"/>
    </location>
</feature>
<evidence type="ECO:0000259" key="9">
    <source>
        <dbReference type="PROSITE" id="PS50217"/>
    </source>
</evidence>
<keyword evidence="7" id="KW-0539">Nucleus</keyword>
<evidence type="ECO:0000313" key="10">
    <source>
        <dbReference type="EMBL" id="KAJ9160570.1"/>
    </source>
</evidence>
<feature type="compositionally biased region" description="Polar residues" evidence="8">
    <location>
        <begin position="35"/>
        <end position="45"/>
    </location>
</feature>
<accession>A0AA38S9C1</accession>
<dbReference type="Proteomes" id="UP001174691">
    <property type="component" value="Unassembled WGS sequence"/>
</dbReference>
<dbReference type="GO" id="GO:0003677">
    <property type="term" value="F:DNA binding"/>
    <property type="evidence" value="ECO:0007669"/>
    <property type="project" value="UniProtKB-KW"/>
</dbReference>
<keyword evidence="3" id="KW-0805">Transcription regulation</keyword>
<feature type="compositionally biased region" description="Low complexity" evidence="8">
    <location>
        <begin position="251"/>
        <end position="271"/>
    </location>
</feature>
<dbReference type="CDD" id="cd14710">
    <property type="entry name" value="bZIP_HAC1-like"/>
    <property type="match status" value="1"/>
</dbReference>
<evidence type="ECO:0000256" key="3">
    <source>
        <dbReference type="ARBA" id="ARBA00023015"/>
    </source>
</evidence>
<keyword evidence="6" id="KW-0834">Unfolded protein response</keyword>
<dbReference type="GO" id="GO:0005634">
    <property type="term" value="C:nucleus"/>
    <property type="evidence" value="ECO:0007669"/>
    <property type="project" value="UniProtKB-SubCell"/>
</dbReference>
<sequence length="426" mass="45791">MDSLDYGTPEPNVKFEHSPTESFMSTPGGEYPSLFGNSPLPSTMNPRDMMTPESTHGDDCHNDNASQSAGNRDATSSTPEPGAGEKKPTKKRKSWGQVLPEPKTNLPPRKRAKTEDEKEQRRVERVLRNRRAAQSSRERKRQEVEALEKKNQELNEKLDKANSLIQELLQRLGTSGAAPSLEALRPNPITFSQELFNSQDGHMAPQQTTASSIMDGILMTQSSSTVNPASLSPTLCPVPEDEEEDWLAQNESSTPAAAAPVTAEAPATSEETSPDATQLPAAKLWSDLQSLALPDSVLAPSALDHFGVSAATPTGGYVDESGLLASPDASHFEYDHLVRDDAAAYFPGGSHYDNFDLTEFLTDDINLPNSGERHQQQQHGSDNRAAAGLSFPDLATKESSADPFLQPPSGASLEGCDVGGIAVSGL</sequence>
<evidence type="ECO:0000256" key="7">
    <source>
        <dbReference type="ARBA" id="ARBA00023242"/>
    </source>
</evidence>
<evidence type="ECO:0000256" key="6">
    <source>
        <dbReference type="ARBA" id="ARBA00023230"/>
    </source>
</evidence>
<dbReference type="InterPro" id="IPR046347">
    <property type="entry name" value="bZIP_sf"/>
</dbReference>
<feature type="domain" description="BZIP" evidence="9">
    <location>
        <begin position="119"/>
        <end position="172"/>
    </location>
</feature>
<evidence type="ECO:0000313" key="11">
    <source>
        <dbReference type="Proteomes" id="UP001174691"/>
    </source>
</evidence>
<evidence type="ECO:0000256" key="5">
    <source>
        <dbReference type="ARBA" id="ARBA00023163"/>
    </source>
</evidence>
<dbReference type="GO" id="GO:0045944">
    <property type="term" value="P:positive regulation of transcription by RNA polymerase II"/>
    <property type="evidence" value="ECO:0007669"/>
    <property type="project" value="InterPro"/>
</dbReference>
<comment type="caution">
    <text evidence="10">The sequence shown here is derived from an EMBL/GenBank/DDBJ whole genome shotgun (WGS) entry which is preliminary data.</text>
</comment>
<dbReference type="PANTHER" id="PTHR46714">
    <property type="entry name" value="TRANSCRIPTIONAL ACTIVATOR HAC1"/>
    <property type="match status" value="1"/>
</dbReference>
<keyword evidence="5" id="KW-0804">Transcription</keyword>
<keyword evidence="11" id="KW-1185">Reference proteome</keyword>
<organism evidence="10 11">
    <name type="scientific">Coniochaeta hoffmannii</name>
    <dbReference type="NCBI Taxonomy" id="91930"/>
    <lineage>
        <taxon>Eukaryota</taxon>
        <taxon>Fungi</taxon>
        <taxon>Dikarya</taxon>
        <taxon>Ascomycota</taxon>
        <taxon>Pezizomycotina</taxon>
        <taxon>Sordariomycetes</taxon>
        <taxon>Sordariomycetidae</taxon>
        <taxon>Coniochaetales</taxon>
        <taxon>Coniochaetaceae</taxon>
        <taxon>Coniochaeta</taxon>
    </lineage>
</organism>
<dbReference type="SUPFAM" id="SSF57959">
    <property type="entry name" value="Leucine zipper domain"/>
    <property type="match status" value="1"/>
</dbReference>
<protein>
    <submittedName>
        <fullName evidence="10">Transcriptional activator hac1</fullName>
    </submittedName>
</protein>
<feature type="region of interest" description="Disordered" evidence="8">
    <location>
        <begin position="224"/>
        <end position="277"/>
    </location>
</feature>